<accession>A0A2U3MXF4</accession>
<evidence type="ECO:0000313" key="4">
    <source>
        <dbReference type="EMBL" id="SPL70117.1"/>
    </source>
</evidence>
<dbReference type="Pfam" id="PF09339">
    <property type="entry name" value="HTH_IclR"/>
    <property type="match status" value="1"/>
</dbReference>
<dbReference type="GO" id="GO:0003700">
    <property type="term" value="F:DNA-binding transcription factor activity"/>
    <property type="evidence" value="ECO:0007669"/>
    <property type="project" value="TreeGrafter"/>
</dbReference>
<gene>
    <name evidence="4" type="primary">pcaR_4</name>
    <name evidence="4" type="ORF">KPC_1295</name>
</gene>
<organism evidence="4 5">
    <name type="scientific">Acinetobacter stercoris</name>
    <dbReference type="NCBI Taxonomy" id="2126983"/>
    <lineage>
        <taxon>Bacteria</taxon>
        <taxon>Pseudomonadati</taxon>
        <taxon>Pseudomonadota</taxon>
        <taxon>Gammaproteobacteria</taxon>
        <taxon>Moraxellales</taxon>
        <taxon>Moraxellaceae</taxon>
        <taxon>Acinetobacter</taxon>
    </lineage>
</organism>
<evidence type="ECO:0000256" key="1">
    <source>
        <dbReference type="ARBA" id="ARBA00023015"/>
    </source>
</evidence>
<dbReference type="SUPFAM" id="SSF46785">
    <property type="entry name" value="Winged helix' DNA-binding domain"/>
    <property type="match status" value="1"/>
</dbReference>
<dbReference type="InterPro" id="IPR029016">
    <property type="entry name" value="GAF-like_dom_sf"/>
</dbReference>
<reference evidence="5" key="1">
    <citation type="submission" date="2018-03" db="EMBL/GenBank/DDBJ databases">
        <authorList>
            <person name="Blom J."/>
        </authorList>
    </citation>
    <scope>NUCLEOTIDE SEQUENCE [LARGE SCALE GENOMIC DNA]</scope>
    <source>
        <strain evidence="5">KPC-SM-21</strain>
    </source>
</reference>
<evidence type="ECO:0000256" key="2">
    <source>
        <dbReference type="ARBA" id="ARBA00023163"/>
    </source>
</evidence>
<dbReference type="GO" id="GO:0003677">
    <property type="term" value="F:DNA binding"/>
    <property type="evidence" value="ECO:0007669"/>
    <property type="project" value="InterPro"/>
</dbReference>
<keyword evidence="1" id="KW-0805">Transcription regulation</keyword>
<dbReference type="InterPro" id="IPR005471">
    <property type="entry name" value="Tscrpt_reg_IclR_N"/>
</dbReference>
<dbReference type="PANTHER" id="PTHR30136">
    <property type="entry name" value="HELIX-TURN-HELIX TRANSCRIPTIONAL REGULATOR, ICLR FAMILY"/>
    <property type="match status" value="1"/>
</dbReference>
<dbReference type="AlphaFoldDB" id="A0A2U3MXF4"/>
<dbReference type="SUPFAM" id="SSF55781">
    <property type="entry name" value="GAF domain-like"/>
    <property type="match status" value="1"/>
</dbReference>
<proteinExistence type="predicted"/>
<dbReference type="InterPro" id="IPR036390">
    <property type="entry name" value="WH_DNA-bd_sf"/>
</dbReference>
<dbReference type="OrthoDB" id="6057486at2"/>
<dbReference type="PANTHER" id="PTHR30136:SF34">
    <property type="entry name" value="TRANSCRIPTIONAL REGULATOR"/>
    <property type="match status" value="1"/>
</dbReference>
<dbReference type="GO" id="GO:0045892">
    <property type="term" value="P:negative regulation of DNA-templated transcription"/>
    <property type="evidence" value="ECO:0007669"/>
    <property type="project" value="TreeGrafter"/>
</dbReference>
<dbReference type="EMBL" id="OOGT01000043">
    <property type="protein sequence ID" value="SPL70117.1"/>
    <property type="molecule type" value="Genomic_DNA"/>
</dbReference>
<sequence length="214" mass="23442">MQSLQTLARGFVVLESIAKHQGQLTIAQLAQQLDMNRTVIYRLVHTLVEIGYVHLPDQQHLALTAKILPLYRGFEQSIPAQSQTVLEQLSEQSQAVTALVMAEGNECVVVKTACHSSSFLQLSYRLGTRHPIGVAAAGIAVACTYPAVENENAEIQLARKQGYAFSQNVLQIGAVGLFVPVPNRHMAIGTMGFNEIEIDQHLPLLKQAALNLMF</sequence>
<dbReference type="Proteomes" id="UP000245974">
    <property type="component" value="Unassembled WGS sequence"/>
</dbReference>
<dbReference type="InterPro" id="IPR036388">
    <property type="entry name" value="WH-like_DNA-bd_sf"/>
</dbReference>
<dbReference type="SMART" id="SM00346">
    <property type="entry name" value="HTH_ICLR"/>
    <property type="match status" value="1"/>
</dbReference>
<protein>
    <submittedName>
        <fullName evidence="4">Pca regulon regulatory protein</fullName>
    </submittedName>
</protein>
<feature type="domain" description="HTH iclR-type" evidence="3">
    <location>
        <begin position="4"/>
        <end position="65"/>
    </location>
</feature>
<dbReference type="PROSITE" id="PS51077">
    <property type="entry name" value="HTH_ICLR"/>
    <property type="match status" value="1"/>
</dbReference>
<name>A0A2U3MXF4_9GAMM</name>
<dbReference type="Gene3D" id="3.30.450.40">
    <property type="match status" value="1"/>
</dbReference>
<dbReference type="InterPro" id="IPR050707">
    <property type="entry name" value="HTH_MetabolicPath_Reg"/>
</dbReference>
<dbReference type="InParanoid" id="A0A2U3MXF4"/>
<evidence type="ECO:0000259" key="3">
    <source>
        <dbReference type="PROSITE" id="PS51077"/>
    </source>
</evidence>
<dbReference type="RefSeq" id="WP_121973618.1">
    <property type="nucleotide sequence ID" value="NZ_OOGT01000043.1"/>
</dbReference>
<keyword evidence="2" id="KW-0804">Transcription</keyword>
<keyword evidence="5" id="KW-1185">Reference proteome</keyword>
<dbReference type="Gene3D" id="1.10.10.10">
    <property type="entry name" value="Winged helix-like DNA-binding domain superfamily/Winged helix DNA-binding domain"/>
    <property type="match status" value="1"/>
</dbReference>
<evidence type="ECO:0000313" key="5">
    <source>
        <dbReference type="Proteomes" id="UP000245974"/>
    </source>
</evidence>